<keyword evidence="5 7" id="KW-0472">Membrane</keyword>
<feature type="transmembrane region" description="Helical" evidence="7">
    <location>
        <begin position="342"/>
        <end position="363"/>
    </location>
</feature>
<feature type="domain" description="ABC3 transporter permease C-terminal" evidence="8">
    <location>
        <begin position="291"/>
        <end position="390"/>
    </location>
</feature>
<accession>A0A3E2XQX5</accession>
<feature type="transmembrane region" description="Helical" evidence="7">
    <location>
        <begin position="795"/>
        <end position="814"/>
    </location>
</feature>
<feature type="transmembrane region" description="Helical" evidence="7">
    <location>
        <begin position="369"/>
        <end position="392"/>
    </location>
</feature>
<gene>
    <name evidence="9" type="ORF">DW747_01840</name>
</gene>
<evidence type="ECO:0000313" key="9">
    <source>
        <dbReference type="EMBL" id="RGC51257.1"/>
    </source>
</evidence>
<sequence length="830" mass="92809">MSERCNISPRFSMKFFGRCNISRTFGFYNDLIKYGGDTTMTWPFENDTSAITKKLAKRNLKADKSRNILIIITIALATCLIMTTTLYFFASQRKSLNDAAGRYQAIINEVDSDTITKLVNDDRVQVGVSHLLGLVSYGDYKLTVRSMDETLMKLAKYPDLEGELPKSTNEIAITKAFLDRAGLSKSIGDTISLNLGDGEKDYTLCGILPVENSNYSVFVSQSYIENKISEPAYSAYIRLNESDGWSKAAIQAELSTLCRELEIQPEQMQFSTYYFSLIEQRSSQYITVIAFISLIIALACTLVIYSLFYVSIARKTKEYGKLRTIGATGKQMKRIVFREGFHLSRIGIPIGILAGAIAGYVLVPQGWNTLMVFVIAAVTALFVYLCVMIAVIKPAKIAAHVTPIEAVRYMAGNNDVMSNSTKVLHRSLSAKNLAFLNFARNRKKTALTILSLGVCGILLMASSAYFNSIDPLAMARRSFPYGEIRLELGDYGPQAHNSEQYSELQKLNLLTEDFRESILDIDGVEEIKEYQGTVLNVRMPTGDIEPIVSDAYTPSSQKLLEEYLINGTADLQELLNNNGIIIENGPQWKETFGWDAAIGDELLIEVGGQTLEVKVMGIVDANIPYGGYDTLFIPLEMLSKIVPIENLNYQFIVDTDDSKWAAAKDEIQKIIPPTSSLYVSTLNDWVEAYNEKLLNYRMPVYIFVMFIGVFGIINLLNTLITNILTRKRELGVLQAVGLSSKQLSKMLLIEGLFYTLGVLLLSISCGTLIGYLLCTVFSAMSIFGKVSYHFPTVEMFSYFILMLAVQMLFSYLAIRQIKKQSLVDQIRELS</sequence>
<name>A0A3E2XQX5_9FIRM</name>
<dbReference type="Proteomes" id="UP000261231">
    <property type="component" value="Unassembled WGS sequence"/>
</dbReference>
<keyword evidence="2" id="KW-1003">Cell membrane</keyword>
<keyword evidence="10" id="KW-1185">Reference proteome</keyword>
<comment type="caution">
    <text evidence="9">The sequence shown here is derived from an EMBL/GenBank/DDBJ whole genome shotgun (WGS) entry which is preliminary data.</text>
</comment>
<dbReference type="AlphaFoldDB" id="A0A3E2XQX5"/>
<feature type="domain" description="ABC3 transporter permease C-terminal" evidence="8">
    <location>
        <begin position="702"/>
        <end position="821"/>
    </location>
</feature>
<reference evidence="9 10" key="1">
    <citation type="submission" date="2018-08" db="EMBL/GenBank/DDBJ databases">
        <title>A genome reference for cultivated species of the human gut microbiota.</title>
        <authorList>
            <person name="Zou Y."/>
            <person name="Xue W."/>
            <person name="Luo G."/>
        </authorList>
    </citation>
    <scope>NUCLEOTIDE SEQUENCE [LARGE SCALE GENOMIC DNA]</scope>
    <source>
        <strain evidence="9 10">AM28-39</strain>
    </source>
</reference>
<dbReference type="InterPro" id="IPR050250">
    <property type="entry name" value="Macrolide_Exporter_MacB"/>
</dbReference>
<dbReference type="EMBL" id="QVFD01000001">
    <property type="protein sequence ID" value="RGC51257.1"/>
    <property type="molecule type" value="Genomic_DNA"/>
</dbReference>
<evidence type="ECO:0000256" key="6">
    <source>
        <dbReference type="ARBA" id="ARBA00038076"/>
    </source>
</evidence>
<dbReference type="PANTHER" id="PTHR30572:SF4">
    <property type="entry name" value="ABC TRANSPORTER PERMEASE YTRF"/>
    <property type="match status" value="1"/>
</dbReference>
<comment type="similarity">
    <text evidence="6">Belongs to the ABC-4 integral membrane protein family.</text>
</comment>
<organism evidence="9 10">
    <name type="scientific">Coprococcus catus</name>
    <dbReference type="NCBI Taxonomy" id="116085"/>
    <lineage>
        <taxon>Bacteria</taxon>
        <taxon>Bacillati</taxon>
        <taxon>Bacillota</taxon>
        <taxon>Clostridia</taxon>
        <taxon>Lachnospirales</taxon>
        <taxon>Lachnospiraceae</taxon>
        <taxon>Coprococcus</taxon>
    </lineage>
</organism>
<evidence type="ECO:0000256" key="7">
    <source>
        <dbReference type="SAM" id="Phobius"/>
    </source>
</evidence>
<evidence type="ECO:0000256" key="4">
    <source>
        <dbReference type="ARBA" id="ARBA00022989"/>
    </source>
</evidence>
<keyword evidence="4 7" id="KW-1133">Transmembrane helix</keyword>
<feature type="transmembrane region" description="Helical" evidence="7">
    <location>
        <begin position="285"/>
        <end position="312"/>
    </location>
</feature>
<dbReference type="Pfam" id="PF02687">
    <property type="entry name" value="FtsX"/>
    <property type="match status" value="2"/>
</dbReference>
<dbReference type="PANTHER" id="PTHR30572">
    <property type="entry name" value="MEMBRANE COMPONENT OF TRANSPORTER-RELATED"/>
    <property type="match status" value="1"/>
</dbReference>
<dbReference type="InterPro" id="IPR003838">
    <property type="entry name" value="ABC3_permease_C"/>
</dbReference>
<keyword evidence="3 7" id="KW-0812">Transmembrane</keyword>
<evidence type="ECO:0000256" key="3">
    <source>
        <dbReference type="ARBA" id="ARBA00022692"/>
    </source>
</evidence>
<evidence type="ECO:0000256" key="2">
    <source>
        <dbReference type="ARBA" id="ARBA00022475"/>
    </source>
</evidence>
<evidence type="ECO:0000256" key="1">
    <source>
        <dbReference type="ARBA" id="ARBA00004651"/>
    </source>
</evidence>
<feature type="transmembrane region" description="Helical" evidence="7">
    <location>
        <begin position="68"/>
        <end position="90"/>
    </location>
</feature>
<evidence type="ECO:0000313" key="10">
    <source>
        <dbReference type="Proteomes" id="UP000261231"/>
    </source>
</evidence>
<dbReference type="GO" id="GO:0022857">
    <property type="term" value="F:transmembrane transporter activity"/>
    <property type="evidence" value="ECO:0007669"/>
    <property type="project" value="TreeGrafter"/>
</dbReference>
<feature type="transmembrane region" description="Helical" evidence="7">
    <location>
        <begin position="446"/>
        <end position="466"/>
    </location>
</feature>
<dbReference type="GO" id="GO:0005886">
    <property type="term" value="C:plasma membrane"/>
    <property type="evidence" value="ECO:0007669"/>
    <property type="project" value="UniProtKB-SubCell"/>
</dbReference>
<proteinExistence type="inferred from homology"/>
<protein>
    <submittedName>
        <fullName evidence="9">ABC transporter permease</fullName>
    </submittedName>
</protein>
<evidence type="ECO:0000256" key="5">
    <source>
        <dbReference type="ARBA" id="ARBA00023136"/>
    </source>
</evidence>
<evidence type="ECO:0000259" key="8">
    <source>
        <dbReference type="Pfam" id="PF02687"/>
    </source>
</evidence>
<dbReference type="OrthoDB" id="9793166at2"/>
<feature type="transmembrane region" description="Helical" evidence="7">
    <location>
        <begin position="700"/>
        <end position="720"/>
    </location>
</feature>
<feature type="transmembrane region" description="Helical" evidence="7">
    <location>
        <begin position="751"/>
        <end position="783"/>
    </location>
</feature>
<comment type="subcellular location">
    <subcellularLocation>
        <location evidence="1">Cell membrane</location>
        <topology evidence="1">Multi-pass membrane protein</topology>
    </subcellularLocation>
</comment>